<dbReference type="GO" id="GO:0005730">
    <property type="term" value="C:nucleolus"/>
    <property type="evidence" value="ECO:0007669"/>
    <property type="project" value="TreeGrafter"/>
</dbReference>
<evidence type="ECO:0000313" key="3">
    <source>
        <dbReference type="EMBL" id="CAD6266890.1"/>
    </source>
</evidence>
<sequence>MKRNPRKVKWTKAYRQLHVKDMTQDATFEFESYDRNLTEQTLKAIPLIIKTRHDRLEKHISNRHKPGKRKEIQKDSKEVAQNIGMLPKKLISNELAAEKTKIKWIHGLIISKFSVRLLVLALELANLNPETTLVFVVTPGILPTEAVPSFLDKHRTEA</sequence>
<feature type="domain" description="Large ribosomal subunit protein eL24-related N-terminal" evidence="2">
    <location>
        <begin position="1"/>
        <end position="24"/>
    </location>
</feature>
<dbReference type="PANTHER" id="PTHR10792">
    <property type="entry name" value="60S RIBOSOMAL PROTEIN L24"/>
    <property type="match status" value="1"/>
</dbReference>
<comment type="similarity">
    <text evidence="1">Belongs to the eukaryotic ribosomal protein eL24 family.</text>
</comment>
<dbReference type="InterPro" id="IPR038630">
    <property type="entry name" value="L24e/L24_sf"/>
</dbReference>
<dbReference type="GO" id="GO:0042273">
    <property type="term" value="P:ribosomal large subunit biogenesis"/>
    <property type="evidence" value="ECO:0007669"/>
    <property type="project" value="TreeGrafter"/>
</dbReference>
<dbReference type="GO" id="GO:0003735">
    <property type="term" value="F:structural constituent of ribosome"/>
    <property type="evidence" value="ECO:0007669"/>
    <property type="project" value="InterPro"/>
</dbReference>
<protein>
    <recommendedName>
        <fullName evidence="2">Large ribosomal subunit protein eL24-related N-terminal domain-containing protein</fullName>
    </recommendedName>
</protein>
<proteinExistence type="inferred from homology"/>
<organism evidence="3 4">
    <name type="scientific">Miscanthus lutarioriparius</name>
    <dbReference type="NCBI Taxonomy" id="422564"/>
    <lineage>
        <taxon>Eukaryota</taxon>
        <taxon>Viridiplantae</taxon>
        <taxon>Streptophyta</taxon>
        <taxon>Embryophyta</taxon>
        <taxon>Tracheophyta</taxon>
        <taxon>Spermatophyta</taxon>
        <taxon>Magnoliopsida</taxon>
        <taxon>Liliopsida</taxon>
        <taxon>Poales</taxon>
        <taxon>Poaceae</taxon>
        <taxon>PACMAD clade</taxon>
        <taxon>Panicoideae</taxon>
        <taxon>Andropogonodae</taxon>
        <taxon>Andropogoneae</taxon>
        <taxon>Saccharinae</taxon>
        <taxon>Miscanthus</taxon>
    </lineage>
</organism>
<dbReference type="Gene3D" id="2.30.170.20">
    <property type="entry name" value="Ribosomal protein L24e"/>
    <property type="match status" value="1"/>
</dbReference>
<name>A0A811RA20_9POAL</name>
<reference evidence="3" key="1">
    <citation type="submission" date="2020-10" db="EMBL/GenBank/DDBJ databases">
        <authorList>
            <person name="Han B."/>
            <person name="Lu T."/>
            <person name="Zhao Q."/>
            <person name="Huang X."/>
            <person name="Zhao Y."/>
        </authorList>
    </citation>
    <scope>NUCLEOTIDE SEQUENCE</scope>
</reference>
<gene>
    <name evidence="3" type="ORF">NCGR_LOCUS50195</name>
</gene>
<evidence type="ECO:0000313" key="4">
    <source>
        <dbReference type="Proteomes" id="UP000604825"/>
    </source>
</evidence>
<dbReference type="AlphaFoldDB" id="A0A811RA20"/>
<dbReference type="Proteomes" id="UP000604825">
    <property type="component" value="Unassembled WGS sequence"/>
</dbReference>
<evidence type="ECO:0000256" key="1">
    <source>
        <dbReference type="ARBA" id="ARBA00005647"/>
    </source>
</evidence>
<dbReference type="EMBL" id="CAJGYO010000014">
    <property type="protein sequence ID" value="CAD6266890.1"/>
    <property type="molecule type" value="Genomic_DNA"/>
</dbReference>
<comment type="caution">
    <text evidence="3">The sequence shown here is derived from an EMBL/GenBank/DDBJ whole genome shotgun (WGS) entry which is preliminary data.</text>
</comment>
<accession>A0A811RA20</accession>
<dbReference type="OrthoDB" id="10262490at2759"/>
<keyword evidence="4" id="KW-1185">Reference proteome</keyword>
<evidence type="ECO:0000259" key="2">
    <source>
        <dbReference type="Pfam" id="PF01246"/>
    </source>
</evidence>
<dbReference type="PANTHER" id="PTHR10792:SF8">
    <property type="entry name" value="RIBOSOME BIOGENESIS PROTEIN RLP24-RELATED"/>
    <property type="match status" value="1"/>
</dbReference>
<dbReference type="InterPro" id="IPR056366">
    <property type="entry name" value="Ribosomal_eL24"/>
</dbReference>
<dbReference type="Pfam" id="PF01246">
    <property type="entry name" value="Ribosomal_L24e"/>
    <property type="match status" value="1"/>
</dbReference>
<dbReference type="InterPro" id="IPR000988">
    <property type="entry name" value="Ribosomal_eL24-rel_N"/>
</dbReference>